<reference evidence="2 3" key="1">
    <citation type="submission" date="2023-06" db="EMBL/GenBank/DDBJ databases">
        <title>Sporosarcina sp. nov., isolated from Korean traditional fermented seafood 'Jeotgal'.</title>
        <authorList>
            <person name="Yang A.-I."/>
            <person name="Shin N.-R."/>
        </authorList>
    </citation>
    <scope>NUCLEOTIDE SEQUENCE [LARGE SCALE GENOMIC DNA]</scope>
    <source>
        <strain evidence="2 3">KCTC3840</strain>
    </source>
</reference>
<evidence type="ECO:0000313" key="2">
    <source>
        <dbReference type="EMBL" id="MDW0110290.1"/>
    </source>
</evidence>
<name>A0ABU4G1N5_9BACL</name>
<dbReference type="Proteomes" id="UP001280629">
    <property type="component" value="Unassembled WGS sequence"/>
</dbReference>
<keyword evidence="3" id="KW-1185">Reference proteome</keyword>
<gene>
    <name evidence="2" type="ORF">QT716_09610</name>
</gene>
<keyword evidence="1" id="KW-0812">Transmembrane</keyword>
<protein>
    <submittedName>
        <fullName evidence="2">Uncharacterized protein</fullName>
    </submittedName>
</protein>
<accession>A0ABU4G1N5</accession>
<organism evidence="2 3">
    <name type="scientific">Sporosarcina aquimarina</name>
    <dbReference type="NCBI Taxonomy" id="114975"/>
    <lineage>
        <taxon>Bacteria</taxon>
        <taxon>Bacillati</taxon>
        <taxon>Bacillota</taxon>
        <taxon>Bacilli</taxon>
        <taxon>Bacillales</taxon>
        <taxon>Caryophanaceae</taxon>
        <taxon>Sporosarcina</taxon>
    </lineage>
</organism>
<comment type="caution">
    <text evidence="2">The sequence shown here is derived from an EMBL/GenBank/DDBJ whole genome shotgun (WGS) entry which is preliminary data.</text>
</comment>
<keyword evidence="1" id="KW-1133">Transmembrane helix</keyword>
<dbReference type="EMBL" id="JAUBDH010000005">
    <property type="protein sequence ID" value="MDW0110290.1"/>
    <property type="molecule type" value="Genomic_DNA"/>
</dbReference>
<feature type="transmembrane region" description="Helical" evidence="1">
    <location>
        <begin position="7"/>
        <end position="29"/>
    </location>
</feature>
<evidence type="ECO:0000256" key="1">
    <source>
        <dbReference type="SAM" id="Phobius"/>
    </source>
</evidence>
<feature type="transmembrane region" description="Helical" evidence="1">
    <location>
        <begin position="87"/>
        <end position="105"/>
    </location>
</feature>
<keyword evidence="1" id="KW-0472">Membrane</keyword>
<evidence type="ECO:0000313" key="3">
    <source>
        <dbReference type="Proteomes" id="UP001280629"/>
    </source>
</evidence>
<proteinExistence type="predicted"/>
<dbReference type="RefSeq" id="WP_317935844.1">
    <property type="nucleotide sequence ID" value="NZ_JAUBDH010000005.1"/>
</dbReference>
<sequence>MTASDEIALTLYLPIMLFLIVIEIVLGAYESSEGYWNKKLAAGKLLLNMSWTCTLFPLLLDTALFQRMIEALYEGRPDTASPLNEEGLSLLSVVLVISLFIVNTVDVYQSYQTAEKAAQKD</sequence>